<accession>A0AA35WRI4</accession>
<organism evidence="2 3">
    <name type="scientific">Geodia barretti</name>
    <name type="common">Barrett's horny sponge</name>
    <dbReference type="NCBI Taxonomy" id="519541"/>
    <lineage>
        <taxon>Eukaryota</taxon>
        <taxon>Metazoa</taxon>
        <taxon>Porifera</taxon>
        <taxon>Demospongiae</taxon>
        <taxon>Heteroscleromorpha</taxon>
        <taxon>Tetractinellida</taxon>
        <taxon>Astrophorina</taxon>
        <taxon>Geodiidae</taxon>
        <taxon>Geodia</taxon>
    </lineage>
</organism>
<dbReference type="Proteomes" id="UP001174909">
    <property type="component" value="Unassembled WGS sequence"/>
</dbReference>
<protein>
    <submittedName>
        <fullName evidence="2">Uncharacterized protein</fullName>
    </submittedName>
</protein>
<feature type="non-terminal residue" evidence="2">
    <location>
        <position position="1"/>
    </location>
</feature>
<proteinExistence type="predicted"/>
<dbReference type="EMBL" id="CASHTH010002524">
    <property type="protein sequence ID" value="CAI8031193.1"/>
    <property type="molecule type" value="Genomic_DNA"/>
</dbReference>
<gene>
    <name evidence="2" type="ORF">GBAR_LOCUS17701</name>
</gene>
<name>A0AA35WRI4_GEOBA</name>
<dbReference type="AlphaFoldDB" id="A0AA35WRI4"/>
<evidence type="ECO:0000313" key="3">
    <source>
        <dbReference type="Proteomes" id="UP001174909"/>
    </source>
</evidence>
<evidence type="ECO:0000313" key="2">
    <source>
        <dbReference type="EMBL" id="CAI8031193.1"/>
    </source>
</evidence>
<evidence type="ECO:0000256" key="1">
    <source>
        <dbReference type="SAM" id="MobiDB-lite"/>
    </source>
</evidence>
<keyword evidence="3" id="KW-1185">Reference proteome</keyword>
<reference evidence="2" key="1">
    <citation type="submission" date="2023-03" db="EMBL/GenBank/DDBJ databases">
        <authorList>
            <person name="Steffen K."/>
            <person name="Cardenas P."/>
        </authorList>
    </citation>
    <scope>NUCLEOTIDE SEQUENCE</scope>
</reference>
<feature type="region of interest" description="Disordered" evidence="1">
    <location>
        <begin position="1"/>
        <end position="23"/>
    </location>
</feature>
<sequence length="104" mass="10957">GTDLSGWRGCPAPPVSPRSSRCAEAQTVRLERLPSSAGISPLKSLSLRYSLSGWRGCPAPAVSPRSSRCREVQLCQVGEAAQLRGISPLKSLPRGQLCQVGEAA</sequence>
<feature type="non-terminal residue" evidence="2">
    <location>
        <position position="104"/>
    </location>
</feature>
<comment type="caution">
    <text evidence="2">The sequence shown here is derived from an EMBL/GenBank/DDBJ whole genome shotgun (WGS) entry which is preliminary data.</text>
</comment>